<evidence type="ECO:0008006" key="6">
    <source>
        <dbReference type="Google" id="ProtNLM"/>
    </source>
</evidence>
<accession>A0A9P8C7J6</accession>
<dbReference type="EMBL" id="MU251397">
    <property type="protein sequence ID" value="KAG9236878.1"/>
    <property type="molecule type" value="Genomic_DNA"/>
</dbReference>
<keyword evidence="2" id="KW-0812">Transmembrane</keyword>
<protein>
    <recommendedName>
        <fullName evidence="6">Extracellular serine-rich protein</fullName>
    </recommendedName>
</protein>
<feature type="region of interest" description="Disordered" evidence="1">
    <location>
        <begin position="249"/>
        <end position="279"/>
    </location>
</feature>
<evidence type="ECO:0000256" key="1">
    <source>
        <dbReference type="SAM" id="MobiDB-lite"/>
    </source>
</evidence>
<dbReference type="OrthoDB" id="2331100at2759"/>
<keyword evidence="3" id="KW-0732">Signal</keyword>
<reference evidence="4" key="1">
    <citation type="journal article" date="2021" name="IMA Fungus">
        <title>Genomic characterization of three marine fungi, including Emericellopsis atlantica sp. nov. with signatures of a generalist lifestyle and marine biomass degradation.</title>
        <authorList>
            <person name="Hagestad O.C."/>
            <person name="Hou L."/>
            <person name="Andersen J.H."/>
            <person name="Hansen E.H."/>
            <person name="Altermark B."/>
            <person name="Li C."/>
            <person name="Kuhnert E."/>
            <person name="Cox R.J."/>
            <person name="Crous P.W."/>
            <person name="Spatafora J.W."/>
            <person name="Lail K."/>
            <person name="Amirebrahimi M."/>
            <person name="Lipzen A."/>
            <person name="Pangilinan J."/>
            <person name="Andreopoulos W."/>
            <person name="Hayes R.D."/>
            <person name="Ng V."/>
            <person name="Grigoriev I.V."/>
            <person name="Jackson S.A."/>
            <person name="Sutton T.D.S."/>
            <person name="Dobson A.D.W."/>
            <person name="Rama T."/>
        </authorList>
    </citation>
    <scope>NUCLEOTIDE SEQUENCE</scope>
    <source>
        <strain evidence="4">TRa018bII</strain>
    </source>
</reference>
<feature type="chain" id="PRO_5040467073" description="Extracellular serine-rich protein" evidence="3">
    <location>
        <begin position="21"/>
        <end position="419"/>
    </location>
</feature>
<evidence type="ECO:0000313" key="4">
    <source>
        <dbReference type="EMBL" id="KAG9236878.1"/>
    </source>
</evidence>
<evidence type="ECO:0000256" key="2">
    <source>
        <dbReference type="SAM" id="Phobius"/>
    </source>
</evidence>
<gene>
    <name evidence="4" type="ORF">BJ875DRAFT_493761</name>
</gene>
<dbReference type="PANTHER" id="PTHR34883">
    <property type="entry name" value="SERINE-RICH PROTEIN, PUTATIVE-RELATED-RELATED"/>
    <property type="match status" value="1"/>
</dbReference>
<dbReference type="InterPro" id="IPR052953">
    <property type="entry name" value="Ser-rich/MCO-related"/>
</dbReference>
<evidence type="ECO:0000256" key="3">
    <source>
        <dbReference type="SAM" id="SignalP"/>
    </source>
</evidence>
<keyword evidence="2" id="KW-0472">Membrane</keyword>
<proteinExistence type="predicted"/>
<dbReference type="InterPro" id="IPR008972">
    <property type="entry name" value="Cupredoxin"/>
</dbReference>
<keyword evidence="5" id="KW-1185">Reference proteome</keyword>
<dbReference type="Proteomes" id="UP000824998">
    <property type="component" value="Unassembled WGS sequence"/>
</dbReference>
<dbReference type="CDD" id="cd00920">
    <property type="entry name" value="Cupredoxin"/>
    <property type="match status" value="1"/>
</dbReference>
<feature type="transmembrane region" description="Helical" evidence="2">
    <location>
        <begin position="215"/>
        <end position="236"/>
    </location>
</feature>
<dbReference type="SUPFAM" id="SSF49503">
    <property type="entry name" value="Cupredoxins"/>
    <property type="match status" value="1"/>
</dbReference>
<keyword evidence="2" id="KW-1133">Transmembrane helix</keyword>
<feature type="region of interest" description="Disordered" evidence="1">
    <location>
        <begin position="400"/>
        <end position="419"/>
    </location>
</feature>
<dbReference type="PANTHER" id="PTHR34883:SF19">
    <property type="entry name" value="EXTRACELLULAR SERINE-RICH PROTEIN"/>
    <property type="match status" value="1"/>
</dbReference>
<feature type="compositionally biased region" description="Polar residues" evidence="1">
    <location>
        <begin position="249"/>
        <end position="260"/>
    </location>
</feature>
<sequence length="419" mass="43796">MFPQCCSILLLLASARVGLAQQYSSPSSAPASQTSSVPAATHTVSVGAEGHRFSPETITANVGDIVEYRFYPLNHSVARADYRAACIPYEFSGPGRTGFWSKFFPIAVIPTSPPTFQVRVNDTNPVFFYCSAPGACEDGMVGVINPSAAQTLAVQKLFAANSSYAFSPGENFPAEVRASVSSSIAAATATAATSTPPTSTPTAAAVANHGLSTGAIAGIAIGGAAVIVLAGALIYLCGRQRTLAEIVQKQNSRSPGSHPSPTFIPGHMSMASTSTAPMKSPRYDANNLGPQRYSVQGGGYSETESYRSRSPAIDERGEFVLPMNLGPNGSSSPLMMQEAPPGVGPLRVPTSPHSMHHPASAEVPIGMMLQRGHSQYGPHELPVEGNQTATNTPPYHGFDYKNAHEPAPLFHPSNGGGRP</sequence>
<dbReference type="Gene3D" id="2.60.40.420">
    <property type="entry name" value="Cupredoxins - blue copper proteins"/>
    <property type="match status" value="1"/>
</dbReference>
<feature type="signal peptide" evidence="3">
    <location>
        <begin position="1"/>
        <end position="20"/>
    </location>
</feature>
<organism evidence="4 5">
    <name type="scientific">Amylocarpus encephaloides</name>
    <dbReference type="NCBI Taxonomy" id="45428"/>
    <lineage>
        <taxon>Eukaryota</taxon>
        <taxon>Fungi</taxon>
        <taxon>Dikarya</taxon>
        <taxon>Ascomycota</taxon>
        <taxon>Pezizomycotina</taxon>
        <taxon>Leotiomycetes</taxon>
        <taxon>Helotiales</taxon>
        <taxon>Helotiales incertae sedis</taxon>
        <taxon>Amylocarpus</taxon>
    </lineage>
</organism>
<dbReference type="AlphaFoldDB" id="A0A9P8C7J6"/>
<evidence type="ECO:0000313" key="5">
    <source>
        <dbReference type="Proteomes" id="UP000824998"/>
    </source>
</evidence>
<name>A0A9P8C7J6_9HELO</name>
<comment type="caution">
    <text evidence="4">The sequence shown here is derived from an EMBL/GenBank/DDBJ whole genome shotgun (WGS) entry which is preliminary data.</text>
</comment>